<protein>
    <submittedName>
        <fullName evidence="2">Uncharacterized protein</fullName>
    </submittedName>
</protein>
<dbReference type="EMBL" id="JARVKM010000018">
    <property type="protein sequence ID" value="KAK9778015.1"/>
    <property type="molecule type" value="Genomic_DNA"/>
</dbReference>
<keyword evidence="3" id="KW-1185">Reference proteome</keyword>
<name>A0ABR2XWU4_9PEZI</name>
<comment type="caution">
    <text evidence="2">The sequence shown here is derived from an EMBL/GenBank/DDBJ whole genome shotgun (WGS) entry which is preliminary data.</text>
</comment>
<dbReference type="Proteomes" id="UP001465668">
    <property type="component" value="Unassembled WGS sequence"/>
</dbReference>
<gene>
    <name evidence="2" type="ORF">SCAR479_05341</name>
</gene>
<proteinExistence type="predicted"/>
<reference evidence="2 3" key="1">
    <citation type="submission" date="2024-02" db="EMBL/GenBank/DDBJ databases">
        <title>First draft genome assembly of two strains of Seiridium cardinale.</title>
        <authorList>
            <person name="Emiliani G."/>
            <person name="Scali E."/>
        </authorList>
    </citation>
    <scope>NUCLEOTIDE SEQUENCE [LARGE SCALE GENOMIC DNA]</scope>
    <source>
        <strain evidence="2 3">BM-138-000479</strain>
    </source>
</reference>
<organism evidence="2 3">
    <name type="scientific">Seiridium cardinale</name>
    <dbReference type="NCBI Taxonomy" id="138064"/>
    <lineage>
        <taxon>Eukaryota</taxon>
        <taxon>Fungi</taxon>
        <taxon>Dikarya</taxon>
        <taxon>Ascomycota</taxon>
        <taxon>Pezizomycotina</taxon>
        <taxon>Sordariomycetes</taxon>
        <taxon>Xylariomycetidae</taxon>
        <taxon>Amphisphaeriales</taxon>
        <taxon>Sporocadaceae</taxon>
        <taxon>Seiridium</taxon>
    </lineage>
</organism>
<evidence type="ECO:0000256" key="1">
    <source>
        <dbReference type="SAM" id="MobiDB-lite"/>
    </source>
</evidence>
<feature type="region of interest" description="Disordered" evidence="1">
    <location>
        <begin position="1"/>
        <end position="32"/>
    </location>
</feature>
<evidence type="ECO:0000313" key="3">
    <source>
        <dbReference type="Proteomes" id="UP001465668"/>
    </source>
</evidence>
<sequence>MTPVTPRAAPKPMPALAPEDSPREDALEESDAAIPEVAAAVLEEDDIVPRGVLVDESTVLVEDNASSTKGSTDLDSSRFTVPKSKAFVSPGIQLHSPPPISQHPVPLLQLCMKFPLLMASPVRQNCGHASDLNVSSVQVPRTLVPFVSDGCVSPV</sequence>
<evidence type="ECO:0000313" key="2">
    <source>
        <dbReference type="EMBL" id="KAK9778015.1"/>
    </source>
</evidence>
<accession>A0ABR2XWU4</accession>